<dbReference type="SUPFAM" id="SSF55961">
    <property type="entry name" value="Bet v1-like"/>
    <property type="match status" value="1"/>
</dbReference>
<gene>
    <name evidence="2" type="ORF">FGL98_14015</name>
</gene>
<dbReference type="Proteomes" id="UP000320244">
    <property type="component" value="Unassembled WGS sequence"/>
</dbReference>
<organism evidence="2 3">
    <name type="scientific">Leekyejoonella antrihumi</name>
    <dbReference type="NCBI Taxonomy" id="1660198"/>
    <lineage>
        <taxon>Bacteria</taxon>
        <taxon>Bacillati</taxon>
        <taxon>Actinomycetota</taxon>
        <taxon>Actinomycetes</taxon>
        <taxon>Micrococcales</taxon>
        <taxon>Dermacoccaceae</taxon>
        <taxon>Leekyejoonella</taxon>
    </lineage>
</organism>
<dbReference type="Gene3D" id="3.90.380.10">
    <property type="entry name" value="Naphthalene 1,2-dioxygenase Alpha Subunit, Chain A, domain 1"/>
    <property type="match status" value="1"/>
</dbReference>
<reference evidence="2 3" key="2">
    <citation type="submission" date="2019-08" db="EMBL/GenBank/DDBJ databases">
        <title>Jejuicoccus antrihumi gen. nov., sp. nov., a new member of the family Dermacoccaceae isolated from a cave.</title>
        <authorList>
            <person name="Schumann P."/>
            <person name="Kim I.S."/>
        </authorList>
    </citation>
    <scope>NUCLEOTIDE SEQUENCE [LARGE SCALE GENOMIC DNA]</scope>
    <source>
        <strain evidence="2 3">C5-26</strain>
    </source>
</reference>
<dbReference type="RefSeq" id="WP_146317468.1">
    <property type="nucleotide sequence ID" value="NZ_VCQV01000019.1"/>
</dbReference>
<reference evidence="2 3" key="1">
    <citation type="submission" date="2019-05" db="EMBL/GenBank/DDBJ databases">
        <authorList>
            <person name="Lee S.D."/>
        </authorList>
    </citation>
    <scope>NUCLEOTIDE SEQUENCE [LARGE SCALE GENOMIC DNA]</scope>
    <source>
        <strain evidence="2 3">C5-26</strain>
    </source>
</reference>
<keyword evidence="3" id="KW-1185">Reference proteome</keyword>
<comment type="caution">
    <text evidence="2">The sequence shown here is derived from an EMBL/GenBank/DDBJ whole genome shotgun (WGS) entry which is preliminary data.</text>
</comment>
<protein>
    <recommendedName>
        <fullName evidence="1">Aromatic-ring-hydroxylating dioxygenase alpha subunit C-terminal domain-containing protein</fullName>
    </recommendedName>
</protein>
<evidence type="ECO:0000259" key="1">
    <source>
        <dbReference type="Pfam" id="PF00848"/>
    </source>
</evidence>
<sequence length="130" mass="14508">MRIPASDLEADEQDRRYYAVTVRPQVFISLVPDHVIFHRLFPIAEGRTIVECDWLCLPDVVASGKDVSSSVELFDRANRQDFDECERCQPSTSSRQYAEGGVLVPTERVVDCAVNAGACAARRRGGSPHR</sequence>
<evidence type="ECO:0000313" key="3">
    <source>
        <dbReference type="Proteomes" id="UP000320244"/>
    </source>
</evidence>
<dbReference type="InterPro" id="IPR015879">
    <property type="entry name" value="Ring_hydroxy_dOase_asu_C_dom"/>
</dbReference>
<proteinExistence type="predicted"/>
<evidence type="ECO:0000313" key="2">
    <source>
        <dbReference type="EMBL" id="TWP35481.1"/>
    </source>
</evidence>
<dbReference type="GO" id="GO:0051537">
    <property type="term" value="F:2 iron, 2 sulfur cluster binding"/>
    <property type="evidence" value="ECO:0007669"/>
    <property type="project" value="InterPro"/>
</dbReference>
<accession>A0A563DZR4</accession>
<feature type="domain" description="Aromatic-ring-hydroxylating dioxygenase alpha subunit C-terminal" evidence="1">
    <location>
        <begin position="7"/>
        <end position="110"/>
    </location>
</feature>
<name>A0A563DZR4_9MICO</name>
<dbReference type="AlphaFoldDB" id="A0A563DZR4"/>
<dbReference type="EMBL" id="VCQV01000019">
    <property type="protein sequence ID" value="TWP35481.1"/>
    <property type="molecule type" value="Genomic_DNA"/>
</dbReference>
<dbReference type="GO" id="GO:0005506">
    <property type="term" value="F:iron ion binding"/>
    <property type="evidence" value="ECO:0007669"/>
    <property type="project" value="InterPro"/>
</dbReference>
<dbReference type="OrthoDB" id="5243643at2"/>
<dbReference type="Pfam" id="PF00848">
    <property type="entry name" value="Ring_hydroxyl_A"/>
    <property type="match status" value="1"/>
</dbReference>